<organism evidence="2 3">
    <name type="scientific">Phialocephala subalpina</name>
    <dbReference type="NCBI Taxonomy" id="576137"/>
    <lineage>
        <taxon>Eukaryota</taxon>
        <taxon>Fungi</taxon>
        <taxon>Dikarya</taxon>
        <taxon>Ascomycota</taxon>
        <taxon>Pezizomycotina</taxon>
        <taxon>Leotiomycetes</taxon>
        <taxon>Helotiales</taxon>
        <taxon>Mollisiaceae</taxon>
        <taxon>Phialocephala</taxon>
        <taxon>Phialocephala fortinii species complex</taxon>
    </lineage>
</organism>
<keyword evidence="3" id="KW-1185">Reference proteome</keyword>
<evidence type="ECO:0000313" key="2">
    <source>
        <dbReference type="EMBL" id="CZR51206.1"/>
    </source>
</evidence>
<feature type="region of interest" description="Disordered" evidence="1">
    <location>
        <begin position="49"/>
        <end position="178"/>
    </location>
</feature>
<feature type="compositionally biased region" description="Basic and acidic residues" evidence="1">
    <location>
        <begin position="121"/>
        <end position="131"/>
    </location>
</feature>
<accession>A0A1L7WEL3</accession>
<name>A0A1L7WEL3_9HELO</name>
<evidence type="ECO:0000256" key="1">
    <source>
        <dbReference type="SAM" id="MobiDB-lite"/>
    </source>
</evidence>
<dbReference type="EMBL" id="FJOG01000001">
    <property type="protein sequence ID" value="CZR51206.1"/>
    <property type="molecule type" value="Genomic_DNA"/>
</dbReference>
<dbReference type="AlphaFoldDB" id="A0A1L7WEL3"/>
<sequence>MSPTKPPTQIEVWRTEVQRSIPYPISYTPTESVYHAPPIAPPSFWKKILRRSSQPPPPNPELLLPTSPTKLEGSKRSKLKNSLKGRRKDEDVEEEQGVRTEMYDRTPSPTIRRRSSLMVPGDEHEHEDRGSSMEVGDEEEGDVDASLRERRARLERAARLLDREKERRKDDEMRKDSG</sequence>
<proteinExistence type="predicted"/>
<evidence type="ECO:0000313" key="3">
    <source>
        <dbReference type="Proteomes" id="UP000184330"/>
    </source>
</evidence>
<dbReference type="OrthoDB" id="10604897at2759"/>
<gene>
    <name evidence="2" type="ORF">PAC_01081</name>
</gene>
<feature type="compositionally biased region" description="Basic residues" evidence="1">
    <location>
        <begin position="76"/>
        <end position="86"/>
    </location>
</feature>
<dbReference type="Proteomes" id="UP000184330">
    <property type="component" value="Unassembled WGS sequence"/>
</dbReference>
<feature type="compositionally biased region" description="Basic and acidic residues" evidence="1">
    <location>
        <begin position="145"/>
        <end position="178"/>
    </location>
</feature>
<reference evidence="2 3" key="1">
    <citation type="submission" date="2016-03" db="EMBL/GenBank/DDBJ databases">
        <authorList>
            <person name="Ploux O."/>
        </authorList>
    </citation>
    <scope>NUCLEOTIDE SEQUENCE [LARGE SCALE GENOMIC DNA]</scope>
    <source>
        <strain evidence="2 3">UAMH 11012</strain>
    </source>
</reference>
<protein>
    <submittedName>
        <fullName evidence="2">Uncharacterized protein</fullName>
    </submittedName>
</protein>